<dbReference type="eggNOG" id="arCOG13175">
    <property type="taxonomic scope" value="Archaea"/>
</dbReference>
<dbReference type="InterPro" id="IPR011748">
    <property type="entry name" value="Unchr_phage_tail-like"/>
</dbReference>
<feature type="non-terminal residue" evidence="2">
    <location>
        <position position="658"/>
    </location>
</feature>
<dbReference type="NCBIfam" id="TIGR02242">
    <property type="entry name" value="tail_TIGR02242"/>
    <property type="match status" value="1"/>
</dbReference>
<organism evidence="2 3">
    <name type="scientific">Halobiforma nitratireducens JCM 10879</name>
    <dbReference type="NCBI Taxonomy" id="1227454"/>
    <lineage>
        <taxon>Archaea</taxon>
        <taxon>Methanobacteriati</taxon>
        <taxon>Methanobacteriota</taxon>
        <taxon>Stenosarchaea group</taxon>
        <taxon>Halobacteria</taxon>
        <taxon>Halobacteriales</taxon>
        <taxon>Natrialbaceae</taxon>
        <taxon>Halobiforma</taxon>
    </lineage>
</organism>
<dbReference type="Gene3D" id="2.130.10.10">
    <property type="entry name" value="YVTN repeat-like/Quinoprotein amine dehydrogenase"/>
    <property type="match status" value="1"/>
</dbReference>
<keyword evidence="3" id="KW-1185">Reference proteome</keyword>
<feature type="compositionally biased region" description="Polar residues" evidence="1">
    <location>
        <begin position="393"/>
        <end position="402"/>
    </location>
</feature>
<feature type="compositionally biased region" description="Acidic residues" evidence="1">
    <location>
        <begin position="639"/>
        <end position="648"/>
    </location>
</feature>
<evidence type="ECO:0000313" key="2">
    <source>
        <dbReference type="EMBL" id="EMA35158.1"/>
    </source>
</evidence>
<feature type="region of interest" description="Disordered" evidence="1">
    <location>
        <begin position="615"/>
        <end position="658"/>
    </location>
</feature>
<feature type="compositionally biased region" description="Low complexity" evidence="1">
    <location>
        <begin position="649"/>
        <end position="658"/>
    </location>
</feature>
<dbReference type="RefSeq" id="WP_006673587.1">
    <property type="nucleotide sequence ID" value="NZ_AOMA01000128.1"/>
</dbReference>
<dbReference type="InterPro" id="IPR015943">
    <property type="entry name" value="WD40/YVTN_repeat-like_dom_sf"/>
</dbReference>
<reference evidence="2 3" key="1">
    <citation type="journal article" date="2014" name="PLoS Genet.">
        <title>Phylogenetically driven sequencing of extremely halophilic archaea reveals strategies for static and dynamic osmo-response.</title>
        <authorList>
            <person name="Becker E.A."/>
            <person name="Seitzer P.M."/>
            <person name="Tritt A."/>
            <person name="Larsen D."/>
            <person name="Krusor M."/>
            <person name="Yao A.I."/>
            <person name="Wu D."/>
            <person name="Madern D."/>
            <person name="Eisen J.A."/>
            <person name="Darling A.E."/>
            <person name="Facciotti M.T."/>
        </authorList>
    </citation>
    <scope>NUCLEOTIDE SEQUENCE [LARGE SCALE GENOMIC DNA]</scope>
    <source>
        <strain evidence="2 3">JCM 10879</strain>
    </source>
</reference>
<dbReference type="AlphaFoldDB" id="M0LPW0"/>
<evidence type="ECO:0000256" key="1">
    <source>
        <dbReference type="SAM" id="MobiDB-lite"/>
    </source>
</evidence>
<dbReference type="InterPro" id="IPR006521">
    <property type="entry name" value="Tail_protein_I"/>
</dbReference>
<proteinExistence type="predicted"/>
<dbReference type="STRING" id="1227454.C446_13419"/>
<dbReference type="OrthoDB" id="202878at2157"/>
<dbReference type="Proteomes" id="UP000011607">
    <property type="component" value="Unassembled WGS sequence"/>
</dbReference>
<dbReference type="Pfam" id="PF09684">
    <property type="entry name" value="Tail_P2_I"/>
    <property type="match status" value="1"/>
</dbReference>
<name>M0LPW0_9EURY</name>
<sequence>MTFSYTVTTSESDWRDWGLRNVRITDGGVALRETTAVRSRTIDDSIVDVTADRAGVRYLLTQDGAVYRYEETSDTRELVIDGTPRGEWDPRSITTSGSRVFVIDGDGVITAVDPETRREIETFETLVADPRKLISERGTLYALDSSGTIVSIRGDEQEASRSSKPTVDVATSPDGVAVITTAEDENEAEAEDEDEHELWRIRTDQDDPTSEKLLAGDDFAAETPFTPTAIAIAGPSLVIAGRCKSGDEHALFEFEPETAQFSRLTTLENAGAIETLVGRVSDDGRRSFYAVDAQDRCFSLTERIEYLERPDGDTHAGLAVTRYDGGSDQLEWHRLVVDLARFPPNTRVRLRYYATDEPLLPVDGSGSPGESDRPATRNRGSERSAERKRRNETPANWTQTQFDPADAPAVLQGIGVSSGLELIRTAPERLAARHESLSTEPVKRWQRTAFDALETHAESEWNVAEVADNPDVLLRNATGRYLYVALELVGTPTASPHVDTVTAYCPRQSYLRYMPELYQEDDRSAAFLERFLSVFETSFVDVQSEIDGITQYFDPHGVPSDSLAWLEEWLAADEYREWPESARREYLARAPELYKLRGTRAGLREVIELYLRHAAVEGPEPTTGSDREPELEPKPEPDSQPDTDDSETPTDTTTGHRL</sequence>
<gene>
    <name evidence="2" type="ORF">C446_13419</name>
</gene>
<feature type="region of interest" description="Disordered" evidence="1">
    <location>
        <begin position="359"/>
        <end position="404"/>
    </location>
</feature>
<dbReference type="EMBL" id="AOMA01000128">
    <property type="protein sequence ID" value="EMA35158.1"/>
    <property type="molecule type" value="Genomic_DNA"/>
</dbReference>
<feature type="compositionally biased region" description="Basic and acidic residues" evidence="1">
    <location>
        <begin position="625"/>
        <end position="637"/>
    </location>
</feature>
<evidence type="ECO:0000313" key="3">
    <source>
        <dbReference type="Proteomes" id="UP000011607"/>
    </source>
</evidence>
<protein>
    <submittedName>
        <fullName evidence="2">Phage tail protein</fullName>
    </submittedName>
</protein>
<comment type="caution">
    <text evidence="2">The sequence shown here is derived from an EMBL/GenBank/DDBJ whole genome shotgun (WGS) entry which is preliminary data.</text>
</comment>
<accession>M0LPW0</accession>
<dbReference type="SUPFAM" id="SSF63829">
    <property type="entry name" value="Calcium-dependent phosphotriesterase"/>
    <property type="match status" value="1"/>
</dbReference>
<feature type="compositionally biased region" description="Basic and acidic residues" evidence="1">
    <location>
        <begin position="370"/>
        <end position="392"/>
    </location>
</feature>